<protein>
    <recommendedName>
        <fullName evidence="2">Replication protein A OB domain-containing protein</fullName>
    </recommendedName>
</protein>
<evidence type="ECO:0000313" key="1">
    <source>
        <dbReference type="EMBL" id="ONM24150.1"/>
    </source>
</evidence>
<dbReference type="Gene3D" id="2.40.50.140">
    <property type="entry name" value="Nucleic acid-binding proteins"/>
    <property type="match status" value="2"/>
</dbReference>
<evidence type="ECO:0008006" key="2">
    <source>
        <dbReference type="Google" id="ProtNLM"/>
    </source>
</evidence>
<name>A0A1D6EXF7_MAIZE</name>
<dbReference type="PANTHER" id="PTHR47165:SF3">
    <property type="entry name" value="RETROTRANSPOSON-LIKE PROTEIN"/>
    <property type="match status" value="1"/>
</dbReference>
<dbReference type="EMBL" id="CM007648">
    <property type="protein sequence ID" value="ONM24150.1"/>
    <property type="molecule type" value="Genomic_DNA"/>
</dbReference>
<dbReference type="AlphaFoldDB" id="A0A1D6EXF7"/>
<dbReference type="InParanoid" id="A0A1D6EXF7"/>
<proteinExistence type="predicted"/>
<dbReference type="ExpressionAtlas" id="A0A1D6EXF7">
    <property type="expression patterns" value="baseline"/>
</dbReference>
<dbReference type="CDD" id="cd04481">
    <property type="entry name" value="RPA1_DBD_B_like"/>
    <property type="match status" value="1"/>
</dbReference>
<gene>
    <name evidence="1" type="ORF">ZEAMMB73_Zm00001d006522</name>
</gene>
<dbReference type="InterPro" id="IPR012340">
    <property type="entry name" value="NA-bd_OB-fold"/>
</dbReference>
<reference evidence="1" key="1">
    <citation type="submission" date="2015-12" db="EMBL/GenBank/DDBJ databases">
        <title>Update maize B73 reference genome by single molecule sequencing technologies.</title>
        <authorList>
            <consortium name="Maize Genome Sequencing Project"/>
            <person name="Ware D."/>
        </authorList>
    </citation>
    <scope>NUCLEOTIDE SEQUENCE [LARGE SCALE GENOMIC DNA]</scope>
    <source>
        <tissue evidence="1">Seedling</tissue>
    </source>
</reference>
<dbReference type="PANTHER" id="PTHR47165">
    <property type="entry name" value="OS03G0429900 PROTEIN"/>
    <property type="match status" value="1"/>
</dbReference>
<sequence length="478" mass="52596">MLRSHRRVAGGLRCDCAAAVTGMADIVPSSGVWCVPAACRALAIVAASVGLVIWVPVAWVTFTAAWRTRRFGFPVVVIWVLTAWGHLRGDHSPFRVFDRRGGKVNLKPFERPPPLLVDLLRFDGGASIDKTINNGTAPYVFKINGVVHHKIGTLLPQRGTQPKFAQLYTYDTEHETQNRLGMFETDDGAGGHPDPEIASSLLDMLNENNSLVKAFRYARERLEREGDQKITLRLLGCNTRHDVQYNLPSNDAIGIVTSISAVAPHRSRGQHTTSSKRTISLCSVSNNSSVNVALWGGQASLFPGEQIYNDGQSSPQILMFVGMLVKKYADGLCLSGGSPCKWYINPDVPEACALMASARKAHSPIKWNEVLSSNQPMPHVPEEQKIACIRDLHPFENKDREFLVTVTVKKIGDRWWYNACKKCTRTAVAHGDSYKCSDQVCATIGTPNQRLGSISSLQLPPFYLCLPTALAVLTPTHI</sequence>
<accession>A0A1D6EXF7</accession>
<organism evidence="1">
    <name type="scientific">Zea mays</name>
    <name type="common">Maize</name>
    <dbReference type="NCBI Taxonomy" id="4577"/>
    <lineage>
        <taxon>Eukaryota</taxon>
        <taxon>Viridiplantae</taxon>
        <taxon>Streptophyta</taxon>
        <taxon>Embryophyta</taxon>
        <taxon>Tracheophyta</taxon>
        <taxon>Spermatophyta</taxon>
        <taxon>Magnoliopsida</taxon>
        <taxon>Liliopsida</taxon>
        <taxon>Poales</taxon>
        <taxon>Poaceae</taxon>
        <taxon>PACMAD clade</taxon>
        <taxon>Panicoideae</taxon>
        <taxon>Andropogonodae</taxon>
        <taxon>Andropogoneae</taxon>
        <taxon>Tripsacinae</taxon>
        <taxon>Zea</taxon>
    </lineage>
</organism>
<dbReference type="SUPFAM" id="SSF50249">
    <property type="entry name" value="Nucleic acid-binding proteins"/>
    <property type="match status" value="1"/>
</dbReference>